<protein>
    <recommendedName>
        <fullName evidence="3">PGG domain-containing protein</fullName>
    </recommendedName>
</protein>
<evidence type="ECO:0000256" key="2">
    <source>
        <dbReference type="SAM" id="Phobius"/>
    </source>
</evidence>
<comment type="caution">
    <text evidence="4">The sequence shown here is derived from an EMBL/GenBank/DDBJ whole genome shotgun (WGS) entry which is preliminary data.</text>
</comment>
<keyword evidence="5" id="KW-1185">Reference proteome</keyword>
<reference evidence="4 5" key="1">
    <citation type="journal article" date="2021" name="Commun. Biol.">
        <title>The genome of Shorea leprosula (Dipterocarpaceae) highlights the ecological relevance of drought in aseasonal tropical rainforests.</title>
        <authorList>
            <person name="Ng K.K.S."/>
            <person name="Kobayashi M.J."/>
            <person name="Fawcett J.A."/>
            <person name="Hatakeyama M."/>
            <person name="Paape T."/>
            <person name="Ng C.H."/>
            <person name="Ang C.C."/>
            <person name="Tnah L.H."/>
            <person name="Lee C.T."/>
            <person name="Nishiyama T."/>
            <person name="Sese J."/>
            <person name="O'Brien M.J."/>
            <person name="Copetti D."/>
            <person name="Mohd Noor M.I."/>
            <person name="Ong R.C."/>
            <person name="Putra M."/>
            <person name="Sireger I.Z."/>
            <person name="Indrioko S."/>
            <person name="Kosugi Y."/>
            <person name="Izuno A."/>
            <person name="Isagi Y."/>
            <person name="Lee S.L."/>
            <person name="Shimizu K.K."/>
        </authorList>
    </citation>
    <scope>NUCLEOTIDE SEQUENCE [LARGE SCALE GENOMIC DNA]</scope>
    <source>
        <strain evidence="4">214</strain>
    </source>
</reference>
<feature type="transmembrane region" description="Helical" evidence="2">
    <location>
        <begin position="446"/>
        <end position="470"/>
    </location>
</feature>
<gene>
    <name evidence="4" type="ORF">SLEP1_g25182</name>
</gene>
<feature type="domain" description="PGG" evidence="3">
    <location>
        <begin position="330"/>
        <end position="440"/>
    </location>
</feature>
<feature type="transmembrane region" description="Helical" evidence="2">
    <location>
        <begin position="337"/>
        <end position="355"/>
    </location>
</feature>
<sequence>MGNPSGLEYGNRAVLGALASCTLQPTHAFLLAHIPWNEDSGDWIKKNASALLAIKNSCGAETFDQIKNMNLAKDAWNALADLHKPPNVDEGRGSGTDAGLRNVKLPSPSEGTDSRHKVFRTQAAWVKVIDGILEVVFIPLRPFGAERLKCIYELKLTHMYAKSVLQYWCKEISTYRDATQLVESGTISAIFQAIKNGTVEIVIEILQANPDTIWCNKTLSRDILSASIKYRQGRILRFVYRLDAGNKAFLSLGDEDGNNMLHLVAKLPDLRHYNNLRPAWIMQQEIKWFQEVSWLLPSGYQAAKNLNGETPFQVFRREHQILTKEADECVKKTLDSYILVPVLIVTIMFAALLTVPGGNNQENGIPILLHRKLFSGFLICDAVSLFFASTSMLAFLVILTSSHDAFYVPRFMPLNWMLAISSLIISIISMILAFTFALTIMLQRKWVAATLIFVLLFPISILVNSSYFIIADAYKWTFRSIIFREMVDGRHLLKRLP</sequence>
<dbReference type="GO" id="GO:0016020">
    <property type="term" value="C:membrane"/>
    <property type="evidence" value="ECO:0007669"/>
    <property type="project" value="TreeGrafter"/>
</dbReference>
<evidence type="ECO:0000256" key="1">
    <source>
        <dbReference type="SAM" id="MobiDB-lite"/>
    </source>
</evidence>
<dbReference type="PANTHER" id="PTHR24177:SF329">
    <property type="entry name" value="ANKYRIN REPEAT PROTEIN"/>
    <property type="match status" value="1"/>
</dbReference>
<dbReference type="PANTHER" id="PTHR24177">
    <property type="entry name" value="CASKIN"/>
    <property type="match status" value="1"/>
</dbReference>
<feature type="region of interest" description="Disordered" evidence="1">
    <location>
        <begin position="85"/>
        <end position="114"/>
    </location>
</feature>
<proteinExistence type="predicted"/>
<organism evidence="4 5">
    <name type="scientific">Rubroshorea leprosula</name>
    <dbReference type="NCBI Taxonomy" id="152421"/>
    <lineage>
        <taxon>Eukaryota</taxon>
        <taxon>Viridiplantae</taxon>
        <taxon>Streptophyta</taxon>
        <taxon>Embryophyta</taxon>
        <taxon>Tracheophyta</taxon>
        <taxon>Spermatophyta</taxon>
        <taxon>Magnoliopsida</taxon>
        <taxon>eudicotyledons</taxon>
        <taxon>Gunneridae</taxon>
        <taxon>Pentapetalae</taxon>
        <taxon>rosids</taxon>
        <taxon>malvids</taxon>
        <taxon>Malvales</taxon>
        <taxon>Dipterocarpaceae</taxon>
        <taxon>Rubroshorea</taxon>
    </lineage>
</organism>
<dbReference type="InterPro" id="IPR026961">
    <property type="entry name" value="PGG_dom"/>
</dbReference>
<keyword evidence="2" id="KW-0812">Transmembrane</keyword>
<evidence type="ECO:0000313" key="4">
    <source>
        <dbReference type="EMBL" id="GKV14282.1"/>
    </source>
</evidence>
<dbReference type="EMBL" id="BPVZ01000040">
    <property type="protein sequence ID" value="GKV14282.1"/>
    <property type="molecule type" value="Genomic_DNA"/>
</dbReference>
<keyword evidence="2" id="KW-1133">Transmembrane helix</keyword>
<feature type="transmembrane region" description="Helical" evidence="2">
    <location>
        <begin position="376"/>
        <end position="398"/>
    </location>
</feature>
<dbReference type="Pfam" id="PF13962">
    <property type="entry name" value="PGG"/>
    <property type="match status" value="1"/>
</dbReference>
<evidence type="ECO:0000259" key="3">
    <source>
        <dbReference type="Pfam" id="PF13962"/>
    </source>
</evidence>
<dbReference type="AlphaFoldDB" id="A0AAV5JRU0"/>
<keyword evidence="2" id="KW-0472">Membrane</keyword>
<name>A0AAV5JRU0_9ROSI</name>
<feature type="transmembrane region" description="Helical" evidence="2">
    <location>
        <begin position="418"/>
        <end position="439"/>
    </location>
</feature>
<dbReference type="Proteomes" id="UP001054252">
    <property type="component" value="Unassembled WGS sequence"/>
</dbReference>
<accession>A0AAV5JRU0</accession>
<evidence type="ECO:0000313" key="5">
    <source>
        <dbReference type="Proteomes" id="UP001054252"/>
    </source>
</evidence>